<name>A0A0B6XYY6_9EUPU</name>
<gene>
    <name evidence="2" type="primary">ORF4079</name>
</gene>
<organism evidence="2">
    <name type="scientific">Arion vulgaris</name>
    <dbReference type="NCBI Taxonomy" id="1028688"/>
    <lineage>
        <taxon>Eukaryota</taxon>
        <taxon>Metazoa</taxon>
        <taxon>Spiralia</taxon>
        <taxon>Lophotrochozoa</taxon>
        <taxon>Mollusca</taxon>
        <taxon>Gastropoda</taxon>
        <taxon>Heterobranchia</taxon>
        <taxon>Euthyneura</taxon>
        <taxon>Panpulmonata</taxon>
        <taxon>Eupulmonata</taxon>
        <taxon>Stylommatophora</taxon>
        <taxon>Helicina</taxon>
        <taxon>Arionoidea</taxon>
        <taxon>Arionidae</taxon>
        <taxon>Arion</taxon>
    </lineage>
</organism>
<feature type="region of interest" description="Disordered" evidence="1">
    <location>
        <begin position="21"/>
        <end position="54"/>
    </location>
</feature>
<feature type="compositionally biased region" description="Basic and acidic residues" evidence="1">
    <location>
        <begin position="21"/>
        <end position="48"/>
    </location>
</feature>
<sequence>CRGRTSGVLWTYKETSIVGEDHYGKRHPGKEADHEKDGFRQDVTDDCRGMTSGL</sequence>
<dbReference type="AlphaFoldDB" id="A0A0B6XYY6"/>
<dbReference type="EMBL" id="HACG01001605">
    <property type="protein sequence ID" value="CEK48470.1"/>
    <property type="molecule type" value="Transcribed_RNA"/>
</dbReference>
<evidence type="ECO:0000313" key="2">
    <source>
        <dbReference type="EMBL" id="CEK48470.1"/>
    </source>
</evidence>
<evidence type="ECO:0000256" key="1">
    <source>
        <dbReference type="SAM" id="MobiDB-lite"/>
    </source>
</evidence>
<reference evidence="2" key="1">
    <citation type="submission" date="2014-12" db="EMBL/GenBank/DDBJ databases">
        <title>Insight into the proteome of Arion vulgaris.</title>
        <authorList>
            <person name="Aradska J."/>
            <person name="Bulat T."/>
            <person name="Smidak R."/>
            <person name="Sarate P."/>
            <person name="Gangsoo J."/>
            <person name="Sialana F."/>
            <person name="Bilban M."/>
            <person name="Lubec G."/>
        </authorList>
    </citation>
    <scope>NUCLEOTIDE SEQUENCE</scope>
    <source>
        <tissue evidence="2">Skin</tissue>
    </source>
</reference>
<protein>
    <submittedName>
        <fullName evidence="2">Uncharacterized protein</fullName>
    </submittedName>
</protein>
<feature type="non-terminal residue" evidence="2">
    <location>
        <position position="1"/>
    </location>
</feature>
<proteinExistence type="predicted"/>
<accession>A0A0B6XYY6</accession>